<dbReference type="RefSeq" id="WP_292742440.1">
    <property type="nucleotide sequence ID" value="NZ_SUTK01000086.1"/>
</dbReference>
<gene>
    <name evidence="2" type="ORF">E7Z79_09290</name>
</gene>
<dbReference type="AlphaFoldDB" id="A0A8T3VH96"/>
<dbReference type="GO" id="GO:0010181">
    <property type="term" value="F:FMN binding"/>
    <property type="evidence" value="ECO:0007669"/>
    <property type="project" value="InterPro"/>
</dbReference>
<evidence type="ECO:0000259" key="1">
    <source>
        <dbReference type="Pfam" id="PF12682"/>
    </source>
</evidence>
<reference evidence="2" key="1">
    <citation type="submission" date="2019-04" db="EMBL/GenBank/DDBJ databases">
        <title>Evolution of Biomass-Degrading Anaerobic Consortia Revealed by Metagenomics.</title>
        <authorList>
            <person name="Peng X."/>
        </authorList>
    </citation>
    <scope>NUCLEOTIDE SEQUENCE</scope>
    <source>
        <strain evidence="2">SIG18</strain>
    </source>
</reference>
<protein>
    <submittedName>
        <fullName evidence="2">Flavodoxin</fullName>
    </submittedName>
</protein>
<sequence>MKSLVVYYSRTSITKRLAEDIASKTSSDIEEIKSKVNYSGKIGYARGGKDAITEKIVELEELKYNPQDYDMVYLGAPVWASRAANPLISYLKQNEGKFKNVKFFMTAGSSGFESSFEQMEKYSIKPQKTLALTTKEVKKNDYDLSSFIE</sequence>
<proteinExistence type="predicted"/>
<dbReference type="Gene3D" id="3.40.50.360">
    <property type="match status" value="1"/>
</dbReference>
<organism evidence="2 3">
    <name type="scientific">Methanobrevibacter thaueri</name>
    <dbReference type="NCBI Taxonomy" id="190975"/>
    <lineage>
        <taxon>Archaea</taxon>
        <taxon>Methanobacteriati</taxon>
        <taxon>Methanobacteriota</taxon>
        <taxon>Methanomada group</taxon>
        <taxon>Methanobacteria</taxon>
        <taxon>Methanobacteriales</taxon>
        <taxon>Methanobacteriaceae</taxon>
        <taxon>Methanobrevibacter</taxon>
    </lineage>
</organism>
<evidence type="ECO:0000313" key="2">
    <source>
        <dbReference type="EMBL" id="MBE6502614.1"/>
    </source>
</evidence>
<dbReference type="InterPro" id="IPR029039">
    <property type="entry name" value="Flavoprotein-like_sf"/>
</dbReference>
<accession>A0A8T3VH96</accession>
<feature type="domain" description="Flavodoxin-like" evidence="1">
    <location>
        <begin position="2"/>
        <end position="121"/>
    </location>
</feature>
<dbReference type="EMBL" id="SUTK01000086">
    <property type="protein sequence ID" value="MBE6502614.1"/>
    <property type="molecule type" value="Genomic_DNA"/>
</dbReference>
<dbReference type="SUPFAM" id="SSF52218">
    <property type="entry name" value="Flavoproteins"/>
    <property type="match status" value="1"/>
</dbReference>
<comment type="caution">
    <text evidence="2">The sequence shown here is derived from an EMBL/GenBank/DDBJ whole genome shotgun (WGS) entry which is preliminary data.</text>
</comment>
<dbReference type="PANTHER" id="PTHR39201">
    <property type="entry name" value="EXPORTED PROTEIN-RELATED"/>
    <property type="match status" value="1"/>
</dbReference>
<dbReference type="Pfam" id="PF12682">
    <property type="entry name" value="Flavodoxin_4"/>
    <property type="match status" value="1"/>
</dbReference>
<dbReference type="PANTHER" id="PTHR39201:SF1">
    <property type="entry name" value="FLAVODOXIN-LIKE DOMAIN-CONTAINING PROTEIN"/>
    <property type="match status" value="1"/>
</dbReference>
<dbReference type="Proteomes" id="UP000783037">
    <property type="component" value="Unassembled WGS sequence"/>
</dbReference>
<dbReference type="InterPro" id="IPR008254">
    <property type="entry name" value="Flavodoxin/NO_synth"/>
</dbReference>
<name>A0A8T3VH96_9EURY</name>
<evidence type="ECO:0000313" key="3">
    <source>
        <dbReference type="Proteomes" id="UP000783037"/>
    </source>
</evidence>